<reference evidence="1 2" key="1">
    <citation type="submission" date="2021-02" db="EMBL/GenBank/DDBJ databases">
        <title>Bacillus sp. RD4P76, an endophyte from a halophyte.</title>
        <authorList>
            <person name="Sun J.-Q."/>
        </authorList>
    </citation>
    <scope>NUCLEOTIDE SEQUENCE [LARGE SCALE GENOMIC DNA]</scope>
    <source>
        <strain evidence="1 2">RD4P76</strain>
    </source>
</reference>
<evidence type="ECO:0000313" key="1">
    <source>
        <dbReference type="EMBL" id="MBM6619829.1"/>
    </source>
</evidence>
<dbReference type="RefSeq" id="WP_204205310.1">
    <property type="nucleotide sequence ID" value="NZ_JAFELM010000045.1"/>
</dbReference>
<gene>
    <name evidence="1" type="ORF">JR050_19385</name>
</gene>
<dbReference type="InterPro" id="IPR036866">
    <property type="entry name" value="RibonucZ/Hydroxyglut_hydro"/>
</dbReference>
<dbReference type="SUPFAM" id="SSF56281">
    <property type="entry name" value="Metallo-hydrolase/oxidoreductase"/>
    <property type="match status" value="1"/>
</dbReference>
<comment type="caution">
    <text evidence="1">The sequence shown here is derived from an EMBL/GenBank/DDBJ whole genome shotgun (WGS) entry which is preliminary data.</text>
</comment>
<accession>A0ABS2DMY3</accession>
<evidence type="ECO:0000313" key="2">
    <source>
        <dbReference type="Proteomes" id="UP001518925"/>
    </source>
</evidence>
<dbReference type="EMBL" id="JAFELM010000045">
    <property type="protein sequence ID" value="MBM6619829.1"/>
    <property type="molecule type" value="Genomic_DNA"/>
</dbReference>
<dbReference type="Proteomes" id="UP001518925">
    <property type="component" value="Unassembled WGS sequence"/>
</dbReference>
<dbReference type="PANTHER" id="PTHR30619">
    <property type="entry name" value="DNA INTERNALIZATION/COMPETENCE PROTEIN COMEC/REC2"/>
    <property type="match status" value="1"/>
</dbReference>
<organism evidence="1 2">
    <name type="scientific">Bacillus suaedaesalsae</name>
    <dbReference type="NCBI Taxonomy" id="2810349"/>
    <lineage>
        <taxon>Bacteria</taxon>
        <taxon>Bacillati</taxon>
        <taxon>Bacillota</taxon>
        <taxon>Bacilli</taxon>
        <taxon>Bacillales</taxon>
        <taxon>Bacillaceae</taxon>
        <taxon>Bacillus</taxon>
    </lineage>
</organism>
<name>A0ABS2DMY3_9BACI</name>
<sequence length="283" mass="32555">MRKACIFIVYAYCCLFLLTGYEQGREVPTEIEKVDLKLNNEEVAITFLSLSNGEATLVQNEKGEGLLINSGHEESQLELKKYLDVYGITQINTIVLTKLDPHYMGNLHYLISQYKIQHVIIPFLSENAALPSVNIPNNKWKEGDQDFEQFGLSIQVLQIDQENKGMDLLLKYGEHRFLFMANANESQELELTKKFNLKDVNILKVAEFAKKTGTSQRLLEEVDPQVAIIFQRRNSYPSADVLERLQSTWIDIYYTKQFGNVTVKCKKDNYEVITLSVESLNRL</sequence>
<keyword evidence="2" id="KW-1185">Reference proteome</keyword>
<dbReference type="InterPro" id="IPR052159">
    <property type="entry name" value="Competence_DNA_uptake"/>
</dbReference>
<evidence type="ECO:0008006" key="3">
    <source>
        <dbReference type="Google" id="ProtNLM"/>
    </source>
</evidence>
<dbReference type="PANTHER" id="PTHR30619:SF1">
    <property type="entry name" value="RECOMBINATION PROTEIN 2"/>
    <property type="match status" value="1"/>
</dbReference>
<protein>
    <recommendedName>
        <fullName evidence="3">MBL fold metallo-hydrolase</fullName>
    </recommendedName>
</protein>
<dbReference type="Gene3D" id="3.60.15.10">
    <property type="entry name" value="Ribonuclease Z/Hydroxyacylglutathione hydrolase-like"/>
    <property type="match status" value="1"/>
</dbReference>
<proteinExistence type="predicted"/>